<keyword evidence="1" id="KW-0472">Membrane</keyword>
<protein>
    <recommendedName>
        <fullName evidence="4">Class III signal peptide-containing protein</fullName>
    </recommendedName>
</protein>
<evidence type="ECO:0000256" key="1">
    <source>
        <dbReference type="SAM" id="Phobius"/>
    </source>
</evidence>
<evidence type="ECO:0000313" key="2">
    <source>
        <dbReference type="EMBL" id="MBS3061196.1"/>
    </source>
</evidence>
<proteinExistence type="predicted"/>
<dbReference type="EMBL" id="JAGVWC010000008">
    <property type="protein sequence ID" value="MBS3061196.1"/>
    <property type="molecule type" value="Genomic_DNA"/>
</dbReference>
<comment type="caution">
    <text evidence="2">The sequence shown here is derived from an EMBL/GenBank/DDBJ whole genome shotgun (WGS) entry which is preliminary data.</text>
</comment>
<accession>A0A8T4LE68</accession>
<dbReference type="AlphaFoldDB" id="A0A8T4LE68"/>
<organism evidence="2 3">
    <name type="scientific">Candidatus Iainarchaeum sp</name>
    <dbReference type="NCBI Taxonomy" id="3101447"/>
    <lineage>
        <taxon>Archaea</taxon>
        <taxon>Candidatus Iainarchaeota</taxon>
        <taxon>Candidatus Iainarchaeia</taxon>
        <taxon>Candidatus Iainarchaeales</taxon>
        <taxon>Candidatus Iainarchaeaceae</taxon>
        <taxon>Candidatus Iainarchaeum</taxon>
    </lineage>
</organism>
<dbReference type="Proteomes" id="UP000675968">
    <property type="component" value="Unassembled WGS sequence"/>
</dbReference>
<gene>
    <name evidence="2" type="ORF">J4215_01275</name>
</gene>
<evidence type="ECO:0000313" key="3">
    <source>
        <dbReference type="Proteomes" id="UP000675968"/>
    </source>
</evidence>
<name>A0A8T4LE68_9ARCH</name>
<feature type="transmembrane region" description="Helical" evidence="1">
    <location>
        <begin position="12"/>
        <end position="33"/>
    </location>
</feature>
<keyword evidence="1" id="KW-1133">Transmembrane helix</keyword>
<evidence type="ECO:0008006" key="4">
    <source>
        <dbReference type="Google" id="ProtNLM"/>
    </source>
</evidence>
<keyword evidence="1" id="KW-0812">Transmembrane</keyword>
<reference evidence="2" key="2">
    <citation type="submission" date="2021-05" db="EMBL/GenBank/DDBJ databases">
        <title>Protein family content uncovers lineage relationships and bacterial pathway maintenance mechanisms in DPANN archaea.</title>
        <authorList>
            <person name="Castelle C.J."/>
            <person name="Meheust R."/>
            <person name="Jaffe A.L."/>
            <person name="Seitz K."/>
            <person name="Gong X."/>
            <person name="Baker B.J."/>
            <person name="Banfield J.F."/>
        </authorList>
    </citation>
    <scope>NUCLEOTIDE SEQUENCE</scope>
    <source>
        <strain evidence="2">RIFCSPLOWO2_01_FULL_AR10_48_17</strain>
    </source>
</reference>
<sequence length="52" mass="5433">MKLLQEKRAQNSMETLIMVGGAILVAVTVGLIVKQAANQLGNAGNQQIGNTP</sequence>
<reference evidence="2" key="1">
    <citation type="submission" date="2021-03" db="EMBL/GenBank/DDBJ databases">
        <authorList>
            <person name="Jaffe A."/>
        </authorList>
    </citation>
    <scope>NUCLEOTIDE SEQUENCE</scope>
    <source>
        <strain evidence="2">RIFCSPLOWO2_01_FULL_AR10_48_17</strain>
    </source>
</reference>